<name>A0A8B7Z2U1_ACAPL</name>
<gene>
    <name evidence="4" type="primary">LOC110984252</name>
</gene>
<dbReference type="KEGG" id="aplc:110984252"/>
<dbReference type="AlphaFoldDB" id="A0A8B7Z2U1"/>
<dbReference type="Gene3D" id="3.90.320.10">
    <property type="match status" value="1"/>
</dbReference>
<evidence type="ECO:0000313" key="3">
    <source>
        <dbReference type="Proteomes" id="UP000694845"/>
    </source>
</evidence>
<feature type="domain" description="YqaJ viral recombinase" evidence="2">
    <location>
        <begin position="79"/>
        <end position="153"/>
    </location>
</feature>
<dbReference type="PANTHER" id="PTHR47526:SF3">
    <property type="entry name" value="PHD-TYPE DOMAIN-CONTAINING PROTEIN"/>
    <property type="match status" value="1"/>
</dbReference>
<evidence type="ECO:0000256" key="1">
    <source>
        <dbReference type="SAM" id="MobiDB-lite"/>
    </source>
</evidence>
<evidence type="ECO:0000259" key="2">
    <source>
        <dbReference type="Pfam" id="PF09588"/>
    </source>
</evidence>
<reference evidence="4" key="1">
    <citation type="submission" date="2025-08" db="UniProtKB">
        <authorList>
            <consortium name="RefSeq"/>
        </authorList>
    </citation>
    <scope>IDENTIFICATION</scope>
</reference>
<keyword evidence="3" id="KW-1185">Reference proteome</keyword>
<dbReference type="Proteomes" id="UP000694845">
    <property type="component" value="Unplaced"/>
</dbReference>
<dbReference type="PANTHER" id="PTHR47526">
    <property type="entry name" value="ATP-DEPENDENT DNA HELICASE"/>
    <property type="match status" value="1"/>
</dbReference>
<dbReference type="GeneID" id="110984252"/>
<protein>
    <submittedName>
        <fullName evidence="4">Uncharacterized protein LOC110984252</fullName>
    </submittedName>
</protein>
<sequence length="192" mass="21674">MDETSKSPRPVRVEDSSELDFHAEKQTLRKPGPLPENYKPLGNVSRAWIENVQGHLKKVCAETSPDAFYLKVNVEPPFMPFMGASPDGVASCSCHGKKLVEIKCSYKHRGIPVKDIPTQDPSYHLETVHGQLQLKKSSGWYSQIQYQLGVTRMNQCDLVVYTLKGITSIPVMFVGTLEKERRACVHSCFYMQ</sequence>
<dbReference type="InterPro" id="IPR019080">
    <property type="entry name" value="YqaJ_viral_recombinase"/>
</dbReference>
<feature type="region of interest" description="Disordered" evidence="1">
    <location>
        <begin position="1"/>
        <end position="20"/>
    </location>
</feature>
<dbReference type="InterPro" id="IPR011604">
    <property type="entry name" value="PDDEXK-like_dom_sf"/>
</dbReference>
<dbReference type="RefSeq" id="XP_022099938.1">
    <property type="nucleotide sequence ID" value="XM_022244246.1"/>
</dbReference>
<proteinExistence type="predicted"/>
<dbReference type="SUPFAM" id="SSF52980">
    <property type="entry name" value="Restriction endonuclease-like"/>
    <property type="match status" value="1"/>
</dbReference>
<dbReference type="GO" id="GO:0006281">
    <property type="term" value="P:DNA repair"/>
    <property type="evidence" value="ECO:0007669"/>
    <property type="project" value="UniProtKB-ARBA"/>
</dbReference>
<dbReference type="Pfam" id="PF09588">
    <property type="entry name" value="YqaJ"/>
    <property type="match status" value="1"/>
</dbReference>
<accession>A0A8B7Z2U1</accession>
<dbReference type="InterPro" id="IPR011335">
    <property type="entry name" value="Restrct_endonuc-II-like"/>
</dbReference>
<organism evidence="3 4">
    <name type="scientific">Acanthaster planci</name>
    <name type="common">Crown-of-thorns starfish</name>
    <dbReference type="NCBI Taxonomy" id="133434"/>
    <lineage>
        <taxon>Eukaryota</taxon>
        <taxon>Metazoa</taxon>
        <taxon>Echinodermata</taxon>
        <taxon>Eleutherozoa</taxon>
        <taxon>Asterozoa</taxon>
        <taxon>Asteroidea</taxon>
        <taxon>Valvatacea</taxon>
        <taxon>Valvatida</taxon>
        <taxon>Acanthasteridae</taxon>
        <taxon>Acanthaster</taxon>
    </lineage>
</organism>
<dbReference type="OrthoDB" id="6081075at2759"/>
<evidence type="ECO:0000313" key="4">
    <source>
        <dbReference type="RefSeq" id="XP_022099938.1"/>
    </source>
</evidence>